<dbReference type="InterPro" id="IPR025558">
    <property type="entry name" value="DUF4283"/>
</dbReference>
<evidence type="ECO:0000259" key="1">
    <source>
        <dbReference type="Pfam" id="PF14111"/>
    </source>
</evidence>
<dbReference type="PANTHER" id="PTHR31286:SF180">
    <property type="entry name" value="OS10G0362600 PROTEIN"/>
    <property type="match status" value="1"/>
</dbReference>
<dbReference type="Proteomes" id="UP000829196">
    <property type="component" value="Unassembled WGS sequence"/>
</dbReference>
<dbReference type="InterPro" id="IPR040256">
    <property type="entry name" value="At4g02000-like"/>
</dbReference>
<reference evidence="2" key="1">
    <citation type="journal article" date="2022" name="Front. Genet.">
        <title>Chromosome-Scale Assembly of the Dendrobium nobile Genome Provides Insights Into the Molecular Mechanism of the Biosynthesis of the Medicinal Active Ingredient of Dendrobium.</title>
        <authorList>
            <person name="Xu Q."/>
            <person name="Niu S.-C."/>
            <person name="Li K.-L."/>
            <person name="Zheng P.-J."/>
            <person name="Zhang X.-J."/>
            <person name="Jia Y."/>
            <person name="Liu Y."/>
            <person name="Niu Y.-X."/>
            <person name="Yu L.-H."/>
            <person name="Chen D.-F."/>
            <person name="Zhang G.-Q."/>
        </authorList>
    </citation>
    <scope>NUCLEOTIDE SEQUENCE</scope>
    <source>
        <tissue evidence="2">Leaf</tissue>
    </source>
</reference>
<evidence type="ECO:0000313" key="2">
    <source>
        <dbReference type="EMBL" id="KAI0496455.1"/>
    </source>
</evidence>
<dbReference type="PANTHER" id="PTHR31286">
    <property type="entry name" value="GLYCINE-RICH CELL WALL STRUCTURAL PROTEIN 1.8-LIKE"/>
    <property type="match status" value="1"/>
</dbReference>
<dbReference type="EMBL" id="JAGYWB010000016">
    <property type="protein sequence ID" value="KAI0496455.1"/>
    <property type="molecule type" value="Genomic_DNA"/>
</dbReference>
<gene>
    <name evidence="2" type="ORF">KFK09_022772</name>
</gene>
<comment type="caution">
    <text evidence="2">The sequence shown here is derived from an EMBL/GenBank/DDBJ whole genome shotgun (WGS) entry which is preliminary data.</text>
</comment>
<organism evidence="2 3">
    <name type="scientific">Dendrobium nobile</name>
    <name type="common">Orchid</name>
    <dbReference type="NCBI Taxonomy" id="94219"/>
    <lineage>
        <taxon>Eukaryota</taxon>
        <taxon>Viridiplantae</taxon>
        <taxon>Streptophyta</taxon>
        <taxon>Embryophyta</taxon>
        <taxon>Tracheophyta</taxon>
        <taxon>Spermatophyta</taxon>
        <taxon>Magnoliopsida</taxon>
        <taxon>Liliopsida</taxon>
        <taxon>Asparagales</taxon>
        <taxon>Orchidaceae</taxon>
        <taxon>Epidendroideae</taxon>
        <taxon>Malaxideae</taxon>
        <taxon>Dendrobiinae</taxon>
        <taxon>Dendrobium</taxon>
    </lineage>
</organism>
<proteinExistence type="predicted"/>
<dbReference type="OrthoDB" id="682893at2759"/>
<evidence type="ECO:0000313" key="3">
    <source>
        <dbReference type="Proteomes" id="UP000829196"/>
    </source>
</evidence>
<name>A0A8T3AQU3_DENNO</name>
<keyword evidence="3" id="KW-1185">Reference proteome</keyword>
<dbReference type="Pfam" id="PF14111">
    <property type="entry name" value="DUF4283"/>
    <property type="match status" value="1"/>
</dbReference>
<feature type="domain" description="DUF4283" evidence="1">
    <location>
        <begin position="2"/>
        <end position="41"/>
    </location>
</feature>
<dbReference type="AlphaFoldDB" id="A0A8T3AQU3"/>
<protein>
    <recommendedName>
        <fullName evidence="1">DUF4283 domain-containing protein</fullName>
    </recommendedName>
</protein>
<accession>A0A8T3AQU3</accession>
<sequence>MGWSLCSFKSIEAMEGVLTGGPWFVNEHIIDMEHWTPAFSSSSVKGLTSPIWIRMPHLPLQCWDENNIARIASRAGTPLMLGGNMLHWGRREFARACVRIKHDQQLPVGVWVESMGGRFFQKLEYERI</sequence>